<dbReference type="InterPro" id="IPR008040">
    <property type="entry name" value="Hydant_A_N"/>
</dbReference>
<dbReference type="PANTHER" id="PTHR11365">
    <property type="entry name" value="5-OXOPROLINASE RELATED"/>
    <property type="match status" value="1"/>
</dbReference>
<dbReference type="InterPro" id="IPR043129">
    <property type="entry name" value="ATPase_NBD"/>
</dbReference>
<evidence type="ECO:0000259" key="1">
    <source>
        <dbReference type="Pfam" id="PF01968"/>
    </source>
</evidence>
<dbReference type="GO" id="GO:0017168">
    <property type="term" value="F:5-oxoprolinase (ATP-hydrolyzing) activity"/>
    <property type="evidence" value="ECO:0007669"/>
    <property type="project" value="TreeGrafter"/>
</dbReference>
<feature type="domain" description="Hydantoinase A/oxoprolinase" evidence="1">
    <location>
        <begin position="206"/>
        <end position="497"/>
    </location>
</feature>
<dbReference type="AlphaFoldDB" id="A0A494W9A6"/>
<dbReference type="InterPro" id="IPR002821">
    <property type="entry name" value="Hydantoinase_A"/>
</dbReference>
<protein>
    <submittedName>
        <fullName evidence="4">Hydantoinase/oxoprolinase family protein</fullName>
    </submittedName>
</protein>
<feature type="domain" description="Hydantoinase/oxoprolinase N-terminal" evidence="2">
    <location>
        <begin position="4"/>
        <end position="185"/>
    </location>
</feature>
<evidence type="ECO:0000313" key="5">
    <source>
        <dbReference type="Proteomes" id="UP000279959"/>
    </source>
</evidence>
<dbReference type="KEGG" id="sami:SAMIE_1002800"/>
<dbReference type="PANTHER" id="PTHR11365:SF23">
    <property type="entry name" value="HYPOTHETICAL 5-OXOPROLINASE (EUROFUNG)-RELATED"/>
    <property type="match status" value="1"/>
</dbReference>
<evidence type="ECO:0000313" key="4">
    <source>
        <dbReference type="EMBL" id="BBD96779.1"/>
    </source>
</evidence>
<dbReference type="RefSeq" id="WP_066700826.1">
    <property type="nucleotide sequence ID" value="NZ_AP018664.1"/>
</dbReference>
<dbReference type="Pfam" id="PF05378">
    <property type="entry name" value="Hydant_A_N"/>
    <property type="match status" value="1"/>
</dbReference>
<dbReference type="GO" id="GO:0006749">
    <property type="term" value="P:glutathione metabolic process"/>
    <property type="evidence" value="ECO:0007669"/>
    <property type="project" value="TreeGrafter"/>
</dbReference>
<dbReference type="EMBL" id="AP018664">
    <property type="protein sequence ID" value="BBD96779.1"/>
    <property type="molecule type" value="Genomic_DNA"/>
</dbReference>
<dbReference type="Pfam" id="PF19278">
    <property type="entry name" value="Hydant_A_C"/>
    <property type="match status" value="1"/>
</dbReference>
<evidence type="ECO:0000259" key="3">
    <source>
        <dbReference type="Pfam" id="PF19278"/>
    </source>
</evidence>
<accession>A0A494W9A6</accession>
<evidence type="ECO:0000259" key="2">
    <source>
        <dbReference type="Pfam" id="PF05378"/>
    </source>
</evidence>
<dbReference type="GO" id="GO:0005829">
    <property type="term" value="C:cytosol"/>
    <property type="evidence" value="ECO:0007669"/>
    <property type="project" value="TreeGrafter"/>
</dbReference>
<dbReference type="Pfam" id="PF01968">
    <property type="entry name" value="Hydantoinase_A"/>
    <property type="match status" value="1"/>
</dbReference>
<feature type="domain" description="Acetophenone carboxylase-like C-terminal" evidence="3">
    <location>
        <begin position="529"/>
        <end position="678"/>
    </location>
</feature>
<name>A0A494W9A6_9SPHN</name>
<gene>
    <name evidence="4" type="ORF">SAMIE_1002800</name>
</gene>
<reference evidence="4 5" key="1">
    <citation type="submission" date="2018-05" db="EMBL/GenBank/DDBJ databases">
        <title>Complete Genome Sequence of the Nonylphenol-Degrading Bacterium Sphingobium amiense DSM 16289T.</title>
        <authorList>
            <person name="Ootsuka M."/>
            <person name="Nishizawa T."/>
            <person name="Ohta H."/>
        </authorList>
    </citation>
    <scope>NUCLEOTIDE SEQUENCE [LARGE SCALE GENOMIC DNA]</scope>
    <source>
        <strain evidence="4 5">DSM 16289</strain>
    </source>
</reference>
<keyword evidence="5" id="KW-1185">Reference proteome</keyword>
<organism evidence="4 5">
    <name type="scientific">Sphingobium amiense</name>
    <dbReference type="NCBI Taxonomy" id="135719"/>
    <lineage>
        <taxon>Bacteria</taxon>
        <taxon>Pseudomonadati</taxon>
        <taxon>Pseudomonadota</taxon>
        <taxon>Alphaproteobacteria</taxon>
        <taxon>Sphingomonadales</taxon>
        <taxon>Sphingomonadaceae</taxon>
        <taxon>Sphingobium</taxon>
    </lineage>
</organism>
<dbReference type="SUPFAM" id="SSF53067">
    <property type="entry name" value="Actin-like ATPase domain"/>
    <property type="match status" value="1"/>
</dbReference>
<proteinExistence type="predicted"/>
<dbReference type="InterPro" id="IPR049517">
    <property type="entry name" value="ACX-like_C"/>
</dbReference>
<sequence>MGYKISVDTGGTFTDVIVCDPDGKQHIGKALTTYGRVFDGMSEAIASVGQTLGMEMSDLLSKTELFIYGTTRATNAIVTRNVAKTAFLTTQGFPDTLVLKEGGKRDGYDYTKRYPDPYIPRRYTFEIPERIDAQGSIVRPLDEDAVIGTLNLLREREFGAVAVCLLWSVVNPAHEVALGRLIKEHLPGVPFTLSHRLSPVVREYRRASATAIDASLKPLMQRHFRDFDADLRAAGYTKELLVSTSIGGVMTIDQVINAPINTAKSGPSMAPVAGIAYSRAEGLGDSMIVCDTGGTTFDVGLSRDGDLVYSRDTWLGGEWEGDILGISSVDIRSIGAGGGSIAWIDGGGLLRVGPQSAGSEPGPACYGRGGQLPTVSDAACVLGYFNPDNFLGGRMQLDVEAARAAIATVAGQMGVTAEEAAWGILLLASDHMVKAIHEITISQGINPLECTIVAGGGAAGINILKIAAELGASKVVLPSVASALSASGMQFADIVIEETASVIAFSDRFDFVAVNDVLSDLDARLRTAHARINRGGKSDVRIEFVAESRYRSQVWELDTVVPSQRFTGPDDLERFVEAFHRQHERVLGIRDDGSAIEIISIRGRLTVVLDKPASSTSQTGLSPVAVEAGRRQCYFGGQAVDTPIFDGVTLAAGMTIPGPAIIEEPTTTVVIFPDMTAQVSAAGNYILHTC</sequence>
<dbReference type="InterPro" id="IPR045079">
    <property type="entry name" value="Oxoprolinase-like"/>
</dbReference>
<dbReference type="Proteomes" id="UP000279959">
    <property type="component" value="Chromosome"/>
</dbReference>